<evidence type="ECO:0000256" key="1">
    <source>
        <dbReference type="ARBA" id="ARBA00001974"/>
    </source>
</evidence>
<reference evidence="7 8" key="1">
    <citation type="submission" date="2023-08" db="EMBL/GenBank/DDBJ databases">
        <title>Genome sequence of Thermaerobacter compostii strain Ins1, a spore-forming filamentous bacterium isolated from a deep geothermal reservoir.</title>
        <authorList>
            <person name="Bregnard D."/>
            <person name="Gonzalez D."/>
            <person name="Junier P."/>
        </authorList>
    </citation>
    <scope>NUCLEOTIDE SEQUENCE [LARGE SCALE GENOMIC DNA]</scope>
    <source>
        <strain evidence="7 8">Ins1</strain>
    </source>
</reference>
<keyword evidence="4" id="KW-0274">FAD</keyword>
<evidence type="ECO:0000259" key="6">
    <source>
        <dbReference type="Pfam" id="PF26311"/>
    </source>
</evidence>
<dbReference type="Pfam" id="PF26311">
    <property type="entry name" value="ETF-QO_FixC_C"/>
    <property type="match status" value="1"/>
</dbReference>
<dbReference type="SUPFAM" id="SSF54373">
    <property type="entry name" value="FAD-linked reductases, C-terminal domain"/>
    <property type="match status" value="1"/>
</dbReference>
<dbReference type="RefSeq" id="WP_135225425.1">
    <property type="nucleotide sequence ID" value="NZ_CP132508.1"/>
</dbReference>
<comment type="cofactor">
    <cofactor evidence="1">
        <name>FAD</name>
        <dbReference type="ChEBI" id="CHEBI:57692"/>
    </cofactor>
</comment>
<organism evidence="7 8">
    <name type="scientific">Thermaerobacter composti</name>
    <dbReference type="NCBI Taxonomy" id="554949"/>
    <lineage>
        <taxon>Bacteria</taxon>
        <taxon>Bacillati</taxon>
        <taxon>Bacillota</taxon>
        <taxon>Clostridia</taxon>
        <taxon>Eubacteriales</taxon>
        <taxon>Clostridiales Family XVII. Incertae Sedis</taxon>
        <taxon>Thermaerobacter</taxon>
    </lineage>
</organism>
<evidence type="ECO:0000256" key="5">
    <source>
        <dbReference type="ARBA" id="ARBA00023002"/>
    </source>
</evidence>
<evidence type="ECO:0000256" key="3">
    <source>
        <dbReference type="ARBA" id="ARBA00022630"/>
    </source>
</evidence>
<dbReference type="PANTHER" id="PTHR43624:SF2">
    <property type="entry name" value="ELECTRON TRANSFER FLAVOPROTEIN-QUINONE OXIDOREDUCTASE YDIS-RELATED"/>
    <property type="match status" value="1"/>
</dbReference>
<keyword evidence="3" id="KW-0285">Flavoprotein</keyword>
<sequence>MAERFDVVIVGAGPAGLSAGLVLARGGANVLILERGEYPGSKNVMGGVLYRHQLDELLPGFWREAPIERTIVEQNYWLLTPDAAVTFGYRTPRWADDPPNNFTVLRAKFDPWFAKKVEEAGATLITRTTVVDLIHDDRGRVVGVVAGRPEGEVYADVVILAEGVNNLLTQKAGLHDDWAMDEAALAVKEVIELPREKIEDRFGLEPGQGATVEMLGDATAGMLGMAFLYTNKESLSFGVGVLVKHLVYSGMNPNDLLERLKQHPKVRKLIEGGKVIEYSAKLIPEGGYKAIPRLFKDGLMVVGDAAGLTNAIHREGSNLAMTSGRIAGEVALEALAEGDTSSRVLCRYQQRLEETYVLKDLRKYNHANEFFDANPQFLRDYPELLSQVMREFFTVDSTPKWDKQAKIVRMVRQQRPLWRIAYDLYAMWRAIG</sequence>
<gene>
    <name evidence="7" type="ORF">Q5761_05520</name>
</gene>
<dbReference type="Pfam" id="PF12831">
    <property type="entry name" value="FAD_oxidored"/>
    <property type="match status" value="1"/>
</dbReference>
<dbReference type="InterPro" id="IPR039651">
    <property type="entry name" value="FixC-like"/>
</dbReference>
<keyword evidence="8" id="KW-1185">Reference proteome</keyword>
<feature type="domain" description="FixC-like C-terminal" evidence="6">
    <location>
        <begin position="368"/>
        <end position="431"/>
    </location>
</feature>
<protein>
    <submittedName>
        <fullName evidence="7">FAD-dependent oxidoreductase</fullName>
    </submittedName>
</protein>
<evidence type="ECO:0000256" key="4">
    <source>
        <dbReference type="ARBA" id="ARBA00022827"/>
    </source>
</evidence>
<dbReference type="Gene3D" id="3.50.50.60">
    <property type="entry name" value="FAD/NAD(P)-binding domain"/>
    <property type="match status" value="1"/>
</dbReference>
<comment type="similarity">
    <text evidence="2">Belongs to the ETF-QO/FixC family.</text>
</comment>
<name>A0ABZ0QSN9_9FIRM</name>
<evidence type="ECO:0000313" key="8">
    <source>
        <dbReference type="Proteomes" id="UP001304683"/>
    </source>
</evidence>
<accession>A0ABZ0QSN9</accession>
<keyword evidence="5" id="KW-0560">Oxidoreductase</keyword>
<dbReference type="InterPro" id="IPR059103">
    <property type="entry name" value="FixC-like_C"/>
</dbReference>
<dbReference type="SUPFAM" id="SSF51905">
    <property type="entry name" value="FAD/NAD(P)-binding domain"/>
    <property type="match status" value="1"/>
</dbReference>
<dbReference type="EMBL" id="CP132508">
    <property type="protein sequence ID" value="WPD20093.1"/>
    <property type="molecule type" value="Genomic_DNA"/>
</dbReference>
<proteinExistence type="inferred from homology"/>
<dbReference type="PRINTS" id="PR00420">
    <property type="entry name" value="RNGMNOXGNASE"/>
</dbReference>
<dbReference type="PANTHER" id="PTHR43624">
    <property type="entry name" value="ELECTRON TRANSFER FLAVOPROTEIN-QUINONE OXIDOREDUCTASE YDIS-RELATED"/>
    <property type="match status" value="1"/>
</dbReference>
<dbReference type="Proteomes" id="UP001304683">
    <property type="component" value="Chromosome"/>
</dbReference>
<dbReference type="InterPro" id="IPR036188">
    <property type="entry name" value="FAD/NAD-bd_sf"/>
</dbReference>
<evidence type="ECO:0000313" key="7">
    <source>
        <dbReference type="EMBL" id="WPD20093.1"/>
    </source>
</evidence>
<evidence type="ECO:0000256" key="2">
    <source>
        <dbReference type="ARBA" id="ARBA00006796"/>
    </source>
</evidence>